<sequence length="295" mass="31360">MGMEKELDPSGEEEGVDGVDGSSEVGSETLQVADAPAKPHLELLQELEEKLFLSPAVRDVEGAVEGLRELSRHAFNIHHDASRTPAVTPWSLWYPFPDGTTDPASSKPPPPPKSSTQRPPPPQLAFPADSKKFPDASANLEERRVKNLEVHAPRWLEGSGGRAWAGIGEVHTPPGGRYGDGNSELEVSANALFLMSVLASSGIAPAVVPHDEKWALEALKKAVSGGSLEAAMAIGDRLVSGRGMKQNCQAGLWHLWAVADKVLTEAEATGDFQLPREPVSPTPQHPGARLALAGP</sequence>
<evidence type="ECO:0000313" key="3">
    <source>
        <dbReference type="Proteomes" id="UP001190700"/>
    </source>
</evidence>
<feature type="region of interest" description="Disordered" evidence="1">
    <location>
        <begin position="98"/>
        <end position="132"/>
    </location>
</feature>
<dbReference type="EMBL" id="LGRX02002270">
    <property type="protein sequence ID" value="KAK3284484.1"/>
    <property type="molecule type" value="Genomic_DNA"/>
</dbReference>
<dbReference type="AlphaFoldDB" id="A0AAE0GU60"/>
<proteinExistence type="predicted"/>
<evidence type="ECO:0000256" key="1">
    <source>
        <dbReference type="SAM" id="MobiDB-lite"/>
    </source>
</evidence>
<dbReference type="Proteomes" id="UP001190700">
    <property type="component" value="Unassembled WGS sequence"/>
</dbReference>
<comment type="caution">
    <text evidence="2">The sequence shown here is derived from an EMBL/GenBank/DDBJ whole genome shotgun (WGS) entry which is preliminary data.</text>
</comment>
<organism evidence="2 3">
    <name type="scientific">Cymbomonas tetramitiformis</name>
    <dbReference type="NCBI Taxonomy" id="36881"/>
    <lineage>
        <taxon>Eukaryota</taxon>
        <taxon>Viridiplantae</taxon>
        <taxon>Chlorophyta</taxon>
        <taxon>Pyramimonadophyceae</taxon>
        <taxon>Pyramimonadales</taxon>
        <taxon>Pyramimonadaceae</taxon>
        <taxon>Cymbomonas</taxon>
    </lineage>
</organism>
<gene>
    <name evidence="2" type="ORF">CYMTET_7866</name>
</gene>
<name>A0AAE0GU60_9CHLO</name>
<reference evidence="2 3" key="1">
    <citation type="journal article" date="2015" name="Genome Biol. Evol.">
        <title>Comparative Genomics of a Bacterivorous Green Alga Reveals Evolutionary Causalities and Consequences of Phago-Mixotrophic Mode of Nutrition.</title>
        <authorList>
            <person name="Burns J.A."/>
            <person name="Paasch A."/>
            <person name="Narechania A."/>
            <person name="Kim E."/>
        </authorList>
    </citation>
    <scope>NUCLEOTIDE SEQUENCE [LARGE SCALE GENOMIC DNA]</scope>
    <source>
        <strain evidence="2 3">PLY_AMNH</strain>
    </source>
</reference>
<evidence type="ECO:0000313" key="2">
    <source>
        <dbReference type="EMBL" id="KAK3284484.1"/>
    </source>
</evidence>
<feature type="compositionally biased region" description="Pro residues" evidence="1">
    <location>
        <begin position="106"/>
        <end position="124"/>
    </location>
</feature>
<protein>
    <submittedName>
        <fullName evidence="2">Uncharacterized protein</fullName>
    </submittedName>
</protein>
<feature type="compositionally biased region" description="Low complexity" evidence="1">
    <location>
        <begin position="19"/>
        <end position="28"/>
    </location>
</feature>
<feature type="region of interest" description="Disordered" evidence="1">
    <location>
        <begin position="273"/>
        <end position="295"/>
    </location>
</feature>
<accession>A0AAE0GU60</accession>
<keyword evidence="3" id="KW-1185">Reference proteome</keyword>
<feature type="region of interest" description="Disordered" evidence="1">
    <location>
        <begin position="1"/>
        <end position="37"/>
    </location>
</feature>